<accession>A0AAD9MTD1</accession>
<evidence type="ECO:0000313" key="1">
    <source>
        <dbReference type="EMBL" id="KAK2143423.1"/>
    </source>
</evidence>
<comment type="caution">
    <text evidence="1">The sequence shown here is derived from an EMBL/GenBank/DDBJ whole genome shotgun (WGS) entry which is preliminary data.</text>
</comment>
<dbReference type="EMBL" id="JAODUP010000842">
    <property type="protein sequence ID" value="KAK2143423.1"/>
    <property type="molecule type" value="Genomic_DNA"/>
</dbReference>
<proteinExistence type="predicted"/>
<protein>
    <submittedName>
        <fullName evidence="1">Uncharacterized protein</fullName>
    </submittedName>
</protein>
<keyword evidence="2" id="KW-1185">Reference proteome</keyword>
<evidence type="ECO:0000313" key="2">
    <source>
        <dbReference type="Proteomes" id="UP001208570"/>
    </source>
</evidence>
<reference evidence="1" key="1">
    <citation type="journal article" date="2023" name="Mol. Biol. Evol.">
        <title>Third-Generation Sequencing Reveals the Adaptive Role of the Epigenome in Three Deep-Sea Polychaetes.</title>
        <authorList>
            <person name="Perez M."/>
            <person name="Aroh O."/>
            <person name="Sun Y."/>
            <person name="Lan Y."/>
            <person name="Juniper S.K."/>
            <person name="Young C.R."/>
            <person name="Angers B."/>
            <person name="Qian P.Y."/>
        </authorList>
    </citation>
    <scope>NUCLEOTIDE SEQUENCE</scope>
    <source>
        <strain evidence="1">P08H-3</strain>
    </source>
</reference>
<name>A0AAD9MTD1_9ANNE</name>
<sequence>MFHSIYLFSALPLNEHYKQPMSKYSGLLSKTIAYLSEKNGHVIPKEQADINQIVADLESEFGYENLTIPIGDMSRDDGSAIFLSLYRAIIDWYLRNCPGVALAKLITGLLRYSAYDAYLEENNGLNTFKDMSSPMNDVRRSSHHSFLKEKRQTNTLSRRKRYGMEVDTEGIKDNLVAGLVGIVNELGFPDSDNLYWQMEEYIDFSTMDITLAEFIINFIYRIENLDYFTESEKCSEEPRDVLSDLRKRLYSAIWRLNSMSATDIYGLSPNEIQLSTQGANLNFFLELSELRSNFTRRLTDFAKHLDDSEIEGIKQMLATEMTYYTECFIGNPIQSDNGYEMHSEIDSVREIFDDYNDVLYGLLSKQIKEMLTVLFTKFIDEAAAEGINKNSFLDLLSDVGDNSALPLNEHYKQPMSKYSGLLSKTIAYLSEKNGHVIPKEQADINQIVADLEEEFGYENLTIPIGDMSRDDGSAIFLSLYRAIIDWYSRNCPGVALAKLITGLLRYSAYDAYLEENTGFNTFKDMSSPMNDVRRSLHHSFLKEKRQTNTLSRRKRYGMEVDTEGIKDNLVARLVGIVNELGFPDSDNLYWQMEEYIDSITMDITIAEIVVNIIYHVEGFDYFTETENCSGDQRVVFADLRKRLYSAIWRLNSMSDTALYGLSPNEIQSSTQEYHLRFFMELEKLRSNFTHRMTYFAEFLTNYNMDGIKDMLSTEMTYYTEYFLGNPIPSNDGYEIYYAENNSINKIVDDYDDLLYGKCSHPRTINYFQNRSGKCLPSSLRSRFIEEAAAEGIDTNSFTDILIKVLQQLYKEY</sequence>
<organism evidence="1 2">
    <name type="scientific">Paralvinella palmiformis</name>
    <dbReference type="NCBI Taxonomy" id="53620"/>
    <lineage>
        <taxon>Eukaryota</taxon>
        <taxon>Metazoa</taxon>
        <taxon>Spiralia</taxon>
        <taxon>Lophotrochozoa</taxon>
        <taxon>Annelida</taxon>
        <taxon>Polychaeta</taxon>
        <taxon>Sedentaria</taxon>
        <taxon>Canalipalpata</taxon>
        <taxon>Terebellida</taxon>
        <taxon>Terebelliformia</taxon>
        <taxon>Alvinellidae</taxon>
        <taxon>Paralvinella</taxon>
    </lineage>
</organism>
<gene>
    <name evidence="1" type="ORF">LSH36_841g00010</name>
</gene>
<dbReference type="AlphaFoldDB" id="A0AAD9MTD1"/>
<dbReference type="Proteomes" id="UP001208570">
    <property type="component" value="Unassembled WGS sequence"/>
</dbReference>